<dbReference type="PANTHER" id="PTHR14614">
    <property type="entry name" value="HEPATOCELLULAR CARCINOMA-ASSOCIATED ANTIGEN"/>
    <property type="match status" value="1"/>
</dbReference>
<protein>
    <submittedName>
        <fullName evidence="1">G12777 protein</fullName>
    </submittedName>
</protein>
<dbReference type="Gene3D" id="3.40.50.150">
    <property type="entry name" value="Vaccinia Virus protein VP39"/>
    <property type="match status" value="1"/>
</dbReference>
<sequence>MAAATFSAGCQEPGDRRHLEADFFDLLVASERVADLVDAIRDTSSLSRRKQAVRELAKAVQDRETFAVEARVAGAVDVLTSLIKLHPGEEDLVELACRIITVCSGTIARGGKVHKLHFGKLVVHLREGSLADGLGARMWAISRSLSSMLVEKPQLVQGREVLEIGSGTGLCGIVAAKLGASKVVLTDCEEAVLLNLRECAAANASADKENRHALSATAAASFPSQVAPEDLDFDPEDADECDDLDDFLSLAASAKSSAAQDSNGHKALLQWDLDNMKVRYLSWETDVRRLQSCKGSAQSIDASPKAPDWLQDIPQMEDSATFDVILGSDVLYEEQHAEMVAAVVKVRLRPDGTALIALAIRDEALYVNLLEQCKAQGLAVHSQNADPGGENNGIMGHARDYHGFVALTITHAKQ</sequence>
<dbReference type="EMBL" id="CAXHTA020000020">
    <property type="protein sequence ID" value="CAL5229452.1"/>
    <property type="molecule type" value="Genomic_DNA"/>
</dbReference>
<accession>A0ABP1GBI4</accession>
<dbReference type="SUPFAM" id="SSF53335">
    <property type="entry name" value="S-adenosyl-L-methionine-dependent methyltransferases"/>
    <property type="match status" value="1"/>
</dbReference>
<dbReference type="PANTHER" id="PTHR14614:SF157">
    <property type="entry name" value="METHYLTRANSFERASE TYPE 12 DOMAIN-CONTAINING PROTEIN"/>
    <property type="match status" value="1"/>
</dbReference>
<dbReference type="Pfam" id="PF10294">
    <property type="entry name" value="Methyltransf_16"/>
    <property type="match status" value="2"/>
</dbReference>
<comment type="caution">
    <text evidence="1">The sequence shown here is derived from an EMBL/GenBank/DDBJ whole genome shotgun (WGS) entry which is preliminary data.</text>
</comment>
<dbReference type="InterPro" id="IPR029063">
    <property type="entry name" value="SAM-dependent_MTases_sf"/>
</dbReference>
<proteinExistence type="predicted"/>
<keyword evidence="2" id="KW-1185">Reference proteome</keyword>
<organism evidence="1 2">
    <name type="scientific">Coccomyxa viridis</name>
    <dbReference type="NCBI Taxonomy" id="1274662"/>
    <lineage>
        <taxon>Eukaryota</taxon>
        <taxon>Viridiplantae</taxon>
        <taxon>Chlorophyta</taxon>
        <taxon>core chlorophytes</taxon>
        <taxon>Trebouxiophyceae</taxon>
        <taxon>Trebouxiophyceae incertae sedis</taxon>
        <taxon>Coccomyxaceae</taxon>
        <taxon>Coccomyxa</taxon>
    </lineage>
</organism>
<name>A0ABP1GBI4_9CHLO</name>
<dbReference type="Proteomes" id="UP001497392">
    <property type="component" value="Unassembled WGS sequence"/>
</dbReference>
<gene>
    <name evidence="1" type="primary">g12777</name>
    <name evidence="1" type="ORF">VP750_LOCUS11358</name>
</gene>
<reference evidence="1 2" key="1">
    <citation type="submission" date="2024-06" db="EMBL/GenBank/DDBJ databases">
        <authorList>
            <person name="Kraege A."/>
            <person name="Thomma B."/>
        </authorList>
    </citation>
    <scope>NUCLEOTIDE SEQUENCE [LARGE SCALE GENOMIC DNA]</scope>
</reference>
<evidence type="ECO:0000313" key="2">
    <source>
        <dbReference type="Proteomes" id="UP001497392"/>
    </source>
</evidence>
<evidence type="ECO:0000313" key="1">
    <source>
        <dbReference type="EMBL" id="CAL5229452.1"/>
    </source>
</evidence>
<dbReference type="InterPro" id="IPR019410">
    <property type="entry name" value="Methyltransf_16"/>
</dbReference>